<protein>
    <recommendedName>
        <fullName evidence="3">Gamma-butyrobetaine hydroxylase-like N-terminal domain-containing protein</fullName>
    </recommendedName>
</protein>
<dbReference type="InterPro" id="IPR010376">
    <property type="entry name" value="GBBH-like_N"/>
</dbReference>
<evidence type="ECO:0000313" key="5">
    <source>
        <dbReference type="Proteomes" id="UP001432027"/>
    </source>
</evidence>
<comment type="caution">
    <text evidence="4">The sequence shown here is derived from an EMBL/GenBank/DDBJ whole genome shotgun (WGS) entry which is preliminary data.</text>
</comment>
<gene>
    <name evidence="4" type="ORF">PENTCL1PPCAC_7212</name>
</gene>
<reference evidence="4" key="1">
    <citation type="submission" date="2023-10" db="EMBL/GenBank/DDBJ databases">
        <title>Genome assembly of Pristionchus species.</title>
        <authorList>
            <person name="Yoshida K."/>
            <person name="Sommer R.J."/>
        </authorList>
    </citation>
    <scope>NUCLEOTIDE SEQUENCE</scope>
    <source>
        <strain evidence="4">RS0144</strain>
    </source>
</reference>
<keyword evidence="5" id="KW-1185">Reference proteome</keyword>
<evidence type="ECO:0000313" key="4">
    <source>
        <dbReference type="EMBL" id="GMS85037.1"/>
    </source>
</evidence>
<dbReference type="GO" id="GO:0046872">
    <property type="term" value="F:metal ion binding"/>
    <property type="evidence" value="ECO:0007669"/>
    <property type="project" value="UniProtKB-KW"/>
</dbReference>
<feature type="domain" description="Gamma-butyrobetaine hydroxylase-like N-terminal" evidence="3">
    <location>
        <begin position="20"/>
        <end position="103"/>
    </location>
</feature>
<feature type="non-terminal residue" evidence="4">
    <location>
        <position position="113"/>
    </location>
</feature>
<proteinExistence type="predicted"/>
<dbReference type="Pfam" id="PF06155">
    <property type="entry name" value="GBBH-like_N"/>
    <property type="match status" value="1"/>
</dbReference>
<dbReference type="InterPro" id="IPR038492">
    <property type="entry name" value="GBBH-like_N_sf"/>
</dbReference>
<dbReference type="EMBL" id="BTSX01000002">
    <property type="protein sequence ID" value="GMS85037.1"/>
    <property type="molecule type" value="Genomic_DNA"/>
</dbReference>
<evidence type="ECO:0000256" key="1">
    <source>
        <dbReference type="ARBA" id="ARBA00022723"/>
    </source>
</evidence>
<dbReference type="Gene3D" id="3.30.2020.30">
    <property type="match status" value="1"/>
</dbReference>
<evidence type="ECO:0000259" key="3">
    <source>
        <dbReference type="Pfam" id="PF06155"/>
    </source>
</evidence>
<evidence type="ECO:0000256" key="2">
    <source>
        <dbReference type="ARBA" id="ARBA00023004"/>
    </source>
</evidence>
<keyword evidence="1" id="KW-0479">Metal-binding</keyword>
<dbReference type="AlphaFoldDB" id="A0AAV5SRC6"/>
<dbReference type="Proteomes" id="UP001432027">
    <property type="component" value="Unassembled WGS sequence"/>
</dbReference>
<organism evidence="4 5">
    <name type="scientific">Pristionchus entomophagus</name>
    <dbReference type="NCBI Taxonomy" id="358040"/>
    <lineage>
        <taxon>Eukaryota</taxon>
        <taxon>Metazoa</taxon>
        <taxon>Ecdysozoa</taxon>
        <taxon>Nematoda</taxon>
        <taxon>Chromadorea</taxon>
        <taxon>Rhabditida</taxon>
        <taxon>Rhabditina</taxon>
        <taxon>Diplogasteromorpha</taxon>
        <taxon>Diplogasteroidea</taxon>
        <taxon>Neodiplogasteridae</taxon>
        <taxon>Pristionchus</taxon>
    </lineage>
</organism>
<accession>A0AAV5SRC6</accession>
<sequence length="113" mass="12771">RLFSSISLVELSQHPKAGTCLSIDLKNGGADANVKVPLVWFRDHCRNASPKCSISKRNRASLEGEAYCRYRCKTLIRDAVTYDGKQLSINWEDGHKSMFDSDLLIQMLVKPKQ</sequence>
<name>A0AAV5SRC6_9BILA</name>
<keyword evidence="2" id="KW-0408">Iron</keyword>
<feature type="non-terminal residue" evidence="4">
    <location>
        <position position="1"/>
    </location>
</feature>